<reference evidence="4" key="2">
    <citation type="journal article" date="2019" name="Int. J. Syst. Evol. Microbiol.">
        <title>The Global Catalogue of Microorganisms (GCM) 10K type strain sequencing project: providing services to taxonomists for standard genome sequencing and annotation.</title>
        <authorList>
            <consortium name="The Broad Institute Genomics Platform"/>
            <consortium name="The Broad Institute Genome Sequencing Center for Infectious Disease"/>
            <person name="Wu L."/>
            <person name="Ma J."/>
        </authorList>
    </citation>
    <scope>NUCLEOTIDE SEQUENCE [LARGE SCALE GENOMIC DNA]</scope>
    <source>
        <strain evidence="4">CGMCC 1.18437</strain>
    </source>
</reference>
<keyword evidence="4" id="KW-1185">Reference proteome</keyword>
<dbReference type="EMBL" id="JACHFK010000004">
    <property type="protein sequence ID" value="MBB5376546.1"/>
    <property type="molecule type" value="Genomic_DNA"/>
</dbReference>
<dbReference type="AlphaFoldDB" id="A0A7W8KGF7"/>
<proteinExistence type="predicted"/>
<dbReference type="Proteomes" id="UP000539473">
    <property type="component" value="Unassembled WGS sequence"/>
</dbReference>
<organism evidence="2 3">
    <name type="scientific">Deinococcus metalli</name>
    <dbReference type="NCBI Taxonomy" id="1141878"/>
    <lineage>
        <taxon>Bacteria</taxon>
        <taxon>Thermotogati</taxon>
        <taxon>Deinococcota</taxon>
        <taxon>Deinococci</taxon>
        <taxon>Deinococcales</taxon>
        <taxon>Deinococcaceae</taxon>
        <taxon>Deinococcus</taxon>
    </lineage>
</organism>
<evidence type="ECO:0000313" key="3">
    <source>
        <dbReference type="Proteomes" id="UP000539473"/>
    </source>
</evidence>
<evidence type="ECO:0000313" key="4">
    <source>
        <dbReference type="Proteomes" id="UP000619376"/>
    </source>
</evidence>
<reference evidence="1" key="1">
    <citation type="journal article" date="2014" name="Int. J. Syst. Evol. Microbiol.">
        <title>Complete genome of a new Firmicutes species belonging to the dominant human colonic microbiota ('Ruminococcus bicirculans') reveals two chromosomes and a selective capacity to utilize plant glucans.</title>
        <authorList>
            <consortium name="NISC Comparative Sequencing Program"/>
            <person name="Wegmann U."/>
            <person name="Louis P."/>
            <person name="Goesmann A."/>
            <person name="Henrissat B."/>
            <person name="Duncan S.H."/>
            <person name="Flint H.J."/>
        </authorList>
    </citation>
    <scope>NUCLEOTIDE SEQUENCE</scope>
    <source>
        <strain evidence="1">CGMCC 1.18437</strain>
    </source>
</reference>
<reference evidence="1" key="4">
    <citation type="submission" date="2024-05" db="EMBL/GenBank/DDBJ databases">
        <authorList>
            <person name="Sun Q."/>
            <person name="Zhou Y."/>
        </authorList>
    </citation>
    <scope>NUCLEOTIDE SEQUENCE</scope>
    <source>
        <strain evidence="1">CGMCC 1.18437</strain>
    </source>
</reference>
<evidence type="ECO:0000313" key="1">
    <source>
        <dbReference type="EMBL" id="GHF43210.1"/>
    </source>
</evidence>
<dbReference type="RefSeq" id="WP_184111238.1">
    <property type="nucleotide sequence ID" value="NZ_BNAJ01000004.1"/>
</dbReference>
<dbReference type="Proteomes" id="UP000619376">
    <property type="component" value="Unassembled WGS sequence"/>
</dbReference>
<dbReference type="EMBL" id="BNAJ01000004">
    <property type="protein sequence ID" value="GHF43210.1"/>
    <property type="molecule type" value="Genomic_DNA"/>
</dbReference>
<dbReference type="Gene3D" id="3.40.1000.10">
    <property type="entry name" value="Mog1/PsbP, alpha/beta/alpha sandwich"/>
    <property type="match status" value="1"/>
</dbReference>
<reference evidence="2 3" key="3">
    <citation type="submission" date="2020-08" db="EMBL/GenBank/DDBJ databases">
        <title>Genomic Encyclopedia of Type Strains, Phase IV (KMG-IV): sequencing the most valuable type-strain genomes for metagenomic binning, comparative biology and taxonomic classification.</title>
        <authorList>
            <person name="Goeker M."/>
        </authorList>
    </citation>
    <scope>NUCLEOTIDE SEQUENCE [LARGE SCALE GENOMIC DNA]</scope>
    <source>
        <strain evidence="2 3">DSM 27521</strain>
    </source>
</reference>
<sequence length="193" mass="19976">MTAAIRRRLDWPVWVLVAASLLLGSVLQRAEAGRTATASVGRTHLAYPARWAPQGAADAGTFAAADLAAGAYGDRVEVRRLGAGDLIAVDQAAPQDAMAALSVWSLTRGQAMTGFRILSQTRTTALGRPGARLEYAYLADSPPGALPVVIRATDTLVVAQDGVYVLTVAGRADGGAAGLDALTKRLVAAWGQP</sequence>
<protein>
    <submittedName>
        <fullName evidence="2">Uncharacterized protein</fullName>
    </submittedName>
</protein>
<evidence type="ECO:0000313" key="2">
    <source>
        <dbReference type="EMBL" id="MBB5376546.1"/>
    </source>
</evidence>
<comment type="caution">
    <text evidence="2">The sequence shown here is derived from an EMBL/GenBank/DDBJ whole genome shotgun (WGS) entry which is preliminary data.</text>
</comment>
<gene>
    <name evidence="1" type="ORF">GCM10017781_19550</name>
    <name evidence="2" type="ORF">HNQ07_002010</name>
</gene>
<name>A0A7W8KGF7_9DEIO</name>
<accession>A0A7W8KGF7</accession>